<evidence type="ECO:0000259" key="8">
    <source>
        <dbReference type="Pfam" id="PF02163"/>
    </source>
</evidence>
<protein>
    <submittedName>
        <fullName evidence="9">M50 family metallopeptidase</fullName>
    </submittedName>
</protein>
<accession>A0ABZ0L8H9</accession>
<evidence type="ECO:0000256" key="3">
    <source>
        <dbReference type="ARBA" id="ARBA00007931"/>
    </source>
</evidence>
<feature type="transmembrane region" description="Helical" evidence="7">
    <location>
        <begin position="143"/>
        <end position="161"/>
    </location>
</feature>
<comment type="cofactor">
    <cofactor evidence="1">
        <name>Zn(2+)</name>
        <dbReference type="ChEBI" id="CHEBI:29105"/>
    </cofactor>
</comment>
<evidence type="ECO:0000256" key="7">
    <source>
        <dbReference type="SAM" id="Phobius"/>
    </source>
</evidence>
<sequence>MKNVLSFLLGGSIGFLAVLYFIFYPEPWSLRSALVIAASLLVGIVLSILLHECGHLFSGLTQGMHLLNLSVGPFVIERHEGKYHFHVVQSVLGYLGRVMMVFPERLDEKIMRQKLIRYIYGGPMTNIVLGTLSLILAFTALNYPFFLIFALVNLFLGVMNLKPVMAGSVMTDGMVIQKLKSDNPADYAVLLTGYALLLEELTTKDVKQWSPALIENLENLISVGDDPKSRVYLQTLGYRYLPNEPAKISMLAEPVAFKNEVQKSDYYSDITNITYATALFFGNEITDYPEIESHLQKISKLDKIIDLKRNALLSYVHGDITQSIQYLRDARNALGVWHPLYSRGEMEKRLIDCMIDAAENTHS</sequence>
<reference evidence="9 10" key="1">
    <citation type="submission" date="2023-06" db="EMBL/GenBank/DDBJ databases">
        <title>Sporosarcina sp. nov., isolated from Korean tranditional fermented seafood 'Jeotgal'.</title>
        <authorList>
            <person name="Yang A.I."/>
            <person name="Shin N.-R."/>
        </authorList>
    </citation>
    <scope>NUCLEOTIDE SEQUENCE [LARGE SCALE GENOMIC DNA]</scope>
    <source>
        <strain evidence="9 10">T2O-4</strain>
    </source>
</reference>
<keyword evidence="6 7" id="KW-0472">Membrane</keyword>
<evidence type="ECO:0000256" key="5">
    <source>
        <dbReference type="ARBA" id="ARBA00022989"/>
    </source>
</evidence>
<keyword evidence="4 7" id="KW-0812">Transmembrane</keyword>
<feature type="transmembrane region" description="Helical" evidence="7">
    <location>
        <begin position="30"/>
        <end position="50"/>
    </location>
</feature>
<evidence type="ECO:0000313" key="9">
    <source>
        <dbReference type="EMBL" id="WOV87836.1"/>
    </source>
</evidence>
<feature type="transmembrane region" description="Helical" evidence="7">
    <location>
        <begin position="115"/>
        <end position="137"/>
    </location>
</feature>
<comment type="similarity">
    <text evidence="3">Belongs to the peptidase M50B family.</text>
</comment>
<evidence type="ECO:0000256" key="6">
    <source>
        <dbReference type="ARBA" id="ARBA00023136"/>
    </source>
</evidence>
<organism evidence="9 10">
    <name type="scientific">Sporosarcina oncorhynchi</name>
    <dbReference type="NCBI Taxonomy" id="3056444"/>
    <lineage>
        <taxon>Bacteria</taxon>
        <taxon>Bacillati</taxon>
        <taxon>Bacillota</taxon>
        <taxon>Bacilli</taxon>
        <taxon>Bacillales</taxon>
        <taxon>Caryophanaceae</taxon>
        <taxon>Sporosarcina</taxon>
    </lineage>
</organism>
<gene>
    <name evidence="9" type="ORF">QWT69_01585</name>
</gene>
<evidence type="ECO:0000256" key="2">
    <source>
        <dbReference type="ARBA" id="ARBA00004141"/>
    </source>
</evidence>
<dbReference type="InterPro" id="IPR008915">
    <property type="entry name" value="Peptidase_M50"/>
</dbReference>
<evidence type="ECO:0000313" key="10">
    <source>
        <dbReference type="Proteomes" id="UP001303902"/>
    </source>
</evidence>
<proteinExistence type="inferred from homology"/>
<name>A0ABZ0L8H9_9BACL</name>
<dbReference type="EMBL" id="CP129118">
    <property type="protein sequence ID" value="WOV87836.1"/>
    <property type="molecule type" value="Genomic_DNA"/>
</dbReference>
<feature type="transmembrane region" description="Helical" evidence="7">
    <location>
        <begin position="7"/>
        <end position="24"/>
    </location>
</feature>
<keyword evidence="10" id="KW-1185">Reference proteome</keyword>
<dbReference type="CDD" id="cd05709">
    <property type="entry name" value="S2P-M50"/>
    <property type="match status" value="1"/>
</dbReference>
<dbReference type="RefSeq" id="WP_317968313.1">
    <property type="nucleotide sequence ID" value="NZ_CP129118.1"/>
</dbReference>
<evidence type="ECO:0000256" key="1">
    <source>
        <dbReference type="ARBA" id="ARBA00001947"/>
    </source>
</evidence>
<dbReference type="Pfam" id="PF02163">
    <property type="entry name" value="Peptidase_M50"/>
    <property type="match status" value="1"/>
</dbReference>
<feature type="domain" description="Peptidase M50" evidence="8">
    <location>
        <begin position="40"/>
        <end position="139"/>
    </location>
</feature>
<evidence type="ECO:0000256" key="4">
    <source>
        <dbReference type="ARBA" id="ARBA00022692"/>
    </source>
</evidence>
<comment type="subcellular location">
    <subcellularLocation>
        <location evidence="2">Membrane</location>
        <topology evidence="2">Multi-pass membrane protein</topology>
    </subcellularLocation>
</comment>
<dbReference type="Proteomes" id="UP001303902">
    <property type="component" value="Chromosome"/>
</dbReference>
<keyword evidence="5 7" id="KW-1133">Transmembrane helix</keyword>